<dbReference type="FunCoup" id="A0A316YR68">
    <property type="interactions" value="641"/>
</dbReference>
<evidence type="ECO:0000313" key="8">
    <source>
        <dbReference type="Proteomes" id="UP000245768"/>
    </source>
</evidence>
<dbReference type="SUPFAM" id="SSF52540">
    <property type="entry name" value="P-loop containing nucleoside triphosphate hydrolases"/>
    <property type="match status" value="1"/>
</dbReference>
<feature type="region of interest" description="Disordered" evidence="6">
    <location>
        <begin position="184"/>
        <end position="214"/>
    </location>
</feature>
<dbReference type="GO" id="GO:0005525">
    <property type="term" value="F:GTP binding"/>
    <property type="evidence" value="ECO:0007669"/>
    <property type="project" value="UniProtKB-KW"/>
</dbReference>
<protein>
    <recommendedName>
        <fullName evidence="5">GPN-loop GTPase 2</fullName>
    </recommendedName>
</protein>
<dbReference type="PANTHER" id="PTHR21231">
    <property type="entry name" value="XPA-BINDING PROTEIN 1-RELATED"/>
    <property type="match status" value="1"/>
</dbReference>
<keyword evidence="4 5" id="KW-0342">GTP-binding</keyword>
<comment type="subunit">
    <text evidence="5">Binds to RNA polymerase II (RNAPII).</text>
</comment>
<dbReference type="AlphaFoldDB" id="A0A316YR68"/>
<dbReference type="GO" id="GO:0005737">
    <property type="term" value="C:cytoplasm"/>
    <property type="evidence" value="ECO:0007669"/>
    <property type="project" value="TreeGrafter"/>
</dbReference>
<evidence type="ECO:0000256" key="3">
    <source>
        <dbReference type="ARBA" id="ARBA00022801"/>
    </source>
</evidence>
<dbReference type="FunFam" id="3.40.50.300:FF:000338">
    <property type="entry name" value="GPN-loop GTPase 2"/>
    <property type="match status" value="1"/>
</dbReference>
<dbReference type="InterPro" id="IPR027417">
    <property type="entry name" value="P-loop_NTPase"/>
</dbReference>
<comment type="similarity">
    <text evidence="1 5">Belongs to the GPN-loop GTPase family.</text>
</comment>
<evidence type="ECO:0000256" key="1">
    <source>
        <dbReference type="ARBA" id="ARBA00005290"/>
    </source>
</evidence>
<comment type="function">
    <text evidence="5">Small GTPase required for proper localization of RNA polymerase II and III (RNAPII and RNAPIII). May act at an RNAP assembly step prior to nuclear import.</text>
</comment>
<accession>A0A316YR68</accession>
<evidence type="ECO:0000256" key="4">
    <source>
        <dbReference type="ARBA" id="ARBA00023134"/>
    </source>
</evidence>
<dbReference type="InterPro" id="IPR004130">
    <property type="entry name" value="Gpn"/>
</dbReference>
<evidence type="ECO:0000256" key="5">
    <source>
        <dbReference type="RuleBase" id="RU365059"/>
    </source>
</evidence>
<dbReference type="RefSeq" id="XP_025378502.1">
    <property type="nucleotide sequence ID" value="XM_025519149.1"/>
</dbReference>
<dbReference type="GeneID" id="37041065"/>
<keyword evidence="8" id="KW-1185">Reference proteome</keyword>
<evidence type="ECO:0000256" key="2">
    <source>
        <dbReference type="ARBA" id="ARBA00022741"/>
    </source>
</evidence>
<keyword evidence="2 5" id="KW-0547">Nucleotide-binding</keyword>
<dbReference type="STRING" id="215250.A0A316YR68"/>
<feature type="compositionally biased region" description="Acidic residues" evidence="6">
    <location>
        <begin position="191"/>
        <end position="212"/>
    </location>
</feature>
<dbReference type="GO" id="GO:0003924">
    <property type="term" value="F:GTPase activity"/>
    <property type="evidence" value="ECO:0007669"/>
    <property type="project" value="TreeGrafter"/>
</dbReference>
<dbReference type="EMBL" id="KZ819635">
    <property type="protein sequence ID" value="PWN91304.1"/>
    <property type="molecule type" value="Genomic_DNA"/>
</dbReference>
<dbReference type="InParanoid" id="A0A316YR68"/>
<organism evidence="7 8">
    <name type="scientific">Acaromyces ingoldii</name>
    <dbReference type="NCBI Taxonomy" id="215250"/>
    <lineage>
        <taxon>Eukaryota</taxon>
        <taxon>Fungi</taxon>
        <taxon>Dikarya</taxon>
        <taxon>Basidiomycota</taxon>
        <taxon>Ustilaginomycotina</taxon>
        <taxon>Exobasidiomycetes</taxon>
        <taxon>Exobasidiales</taxon>
        <taxon>Cryptobasidiaceae</taxon>
        <taxon>Acaromyces</taxon>
    </lineage>
</organism>
<dbReference type="InterPro" id="IPR030231">
    <property type="entry name" value="Gpn2"/>
</dbReference>
<keyword evidence="3 5" id="KW-0378">Hydrolase</keyword>
<dbReference type="OrthoDB" id="5839at2759"/>
<dbReference type="Gene3D" id="3.40.50.300">
    <property type="entry name" value="P-loop containing nucleotide triphosphate hydrolases"/>
    <property type="match status" value="1"/>
</dbReference>
<proteinExistence type="inferred from homology"/>
<evidence type="ECO:0000313" key="7">
    <source>
        <dbReference type="EMBL" id="PWN91304.1"/>
    </source>
</evidence>
<sequence length="403" mass="44369">MPFGQLVIGSPGSGKTTYCHGLHQFLGALGRPVSIVNLDPANGRNLPYPCAIDISELITVSDVMAELQLGPNGAMLYCIEYLEENLDWLEARLDALGDEAYVAFDLPGQVELSTNHGSLKRIVERLQKKRDWRLVAVHLIDASHITDASRYISLVLLSLRAMLMLELPHVNVLSKVDLLGEAAGAKRDREDGEEDGEEDEEGDDPGADDEGSETSSIRAAKSGLAFNLDYYTEVQDLSYLLGHLNATMGPRRSAKFSQLNERICELVEDFGLVSFETLAVEDKRSMLRLMRVLDKAVGYVYVRSGSDGAQERELPDADDAEMAAYEPGSFVGTTGSRRGTAASAASLFTVADTGEPVGWGSAADVQERWVDHQDAWEAYEAKERQELEKLWRDNEIKERKAPA</sequence>
<dbReference type="PANTHER" id="PTHR21231:SF3">
    <property type="entry name" value="GPN-LOOP GTPASE 2"/>
    <property type="match status" value="1"/>
</dbReference>
<dbReference type="Pfam" id="PF03029">
    <property type="entry name" value="ATP_bind_1"/>
    <property type="match status" value="2"/>
</dbReference>
<dbReference type="CDD" id="cd17871">
    <property type="entry name" value="GPN2"/>
    <property type="match status" value="1"/>
</dbReference>
<gene>
    <name evidence="7" type="ORF">FA10DRAFT_238760</name>
</gene>
<dbReference type="Proteomes" id="UP000245768">
    <property type="component" value="Unassembled WGS sequence"/>
</dbReference>
<reference evidence="7 8" key="1">
    <citation type="journal article" date="2018" name="Mol. Biol. Evol.">
        <title>Broad Genomic Sampling Reveals a Smut Pathogenic Ancestry of the Fungal Clade Ustilaginomycotina.</title>
        <authorList>
            <person name="Kijpornyongpan T."/>
            <person name="Mondo S.J."/>
            <person name="Barry K."/>
            <person name="Sandor L."/>
            <person name="Lee J."/>
            <person name="Lipzen A."/>
            <person name="Pangilinan J."/>
            <person name="LaButti K."/>
            <person name="Hainaut M."/>
            <person name="Henrissat B."/>
            <person name="Grigoriev I.V."/>
            <person name="Spatafora J.W."/>
            <person name="Aime M.C."/>
        </authorList>
    </citation>
    <scope>NUCLEOTIDE SEQUENCE [LARGE SCALE GENOMIC DNA]</scope>
    <source>
        <strain evidence="7 8">MCA 4198</strain>
    </source>
</reference>
<name>A0A316YR68_9BASI</name>
<evidence type="ECO:0000256" key="6">
    <source>
        <dbReference type="SAM" id="MobiDB-lite"/>
    </source>
</evidence>